<dbReference type="RefSeq" id="XP_016262655.1">
    <property type="nucleotide sequence ID" value="XM_016407051.1"/>
</dbReference>
<keyword evidence="10" id="KW-1185">Reference proteome</keyword>
<dbReference type="SMART" id="SM00906">
    <property type="entry name" value="Fungal_trans"/>
    <property type="match status" value="1"/>
</dbReference>
<dbReference type="GO" id="GO:0006351">
    <property type="term" value="P:DNA-templated transcription"/>
    <property type="evidence" value="ECO:0007669"/>
    <property type="project" value="InterPro"/>
</dbReference>
<keyword evidence="6" id="KW-0539">Nucleus</keyword>
<organism evidence="9 10">
    <name type="scientific">Exophiala oligosperma</name>
    <dbReference type="NCBI Taxonomy" id="215243"/>
    <lineage>
        <taxon>Eukaryota</taxon>
        <taxon>Fungi</taxon>
        <taxon>Dikarya</taxon>
        <taxon>Ascomycota</taxon>
        <taxon>Pezizomycotina</taxon>
        <taxon>Eurotiomycetes</taxon>
        <taxon>Chaetothyriomycetidae</taxon>
        <taxon>Chaetothyriales</taxon>
        <taxon>Herpotrichiellaceae</taxon>
        <taxon>Exophiala</taxon>
    </lineage>
</organism>
<evidence type="ECO:0000313" key="9">
    <source>
        <dbReference type="EMBL" id="KIW42439.1"/>
    </source>
</evidence>
<evidence type="ECO:0000256" key="4">
    <source>
        <dbReference type="ARBA" id="ARBA00023125"/>
    </source>
</evidence>
<dbReference type="PANTHER" id="PTHR31845">
    <property type="entry name" value="FINGER DOMAIN PROTEIN, PUTATIVE-RELATED"/>
    <property type="match status" value="1"/>
</dbReference>
<evidence type="ECO:0000256" key="6">
    <source>
        <dbReference type="ARBA" id="ARBA00023242"/>
    </source>
</evidence>
<evidence type="ECO:0000313" key="10">
    <source>
        <dbReference type="Proteomes" id="UP000053342"/>
    </source>
</evidence>
<dbReference type="InterPro" id="IPR001138">
    <property type="entry name" value="Zn2Cys6_DnaBD"/>
</dbReference>
<dbReference type="SMART" id="SM00066">
    <property type="entry name" value="GAL4"/>
    <property type="match status" value="1"/>
</dbReference>
<accession>A0A0D2E3T4</accession>
<dbReference type="OrthoDB" id="4109973at2759"/>
<dbReference type="SUPFAM" id="SSF57701">
    <property type="entry name" value="Zn2/Cys6 DNA-binding domain"/>
    <property type="match status" value="1"/>
</dbReference>
<dbReference type="PANTHER" id="PTHR31845:SF17">
    <property type="entry name" value="ZN(II)2CYS6 TRANSCRIPTION FACTOR (EUROFUNG)"/>
    <property type="match status" value="1"/>
</dbReference>
<dbReference type="VEuPathDB" id="FungiDB:PV06_05991"/>
<dbReference type="PROSITE" id="PS50048">
    <property type="entry name" value="ZN2_CY6_FUNGAL_2"/>
    <property type="match status" value="1"/>
</dbReference>
<dbReference type="InterPro" id="IPR051089">
    <property type="entry name" value="prtT"/>
</dbReference>
<keyword evidence="2" id="KW-0479">Metal-binding</keyword>
<dbReference type="GO" id="GO:0000976">
    <property type="term" value="F:transcription cis-regulatory region binding"/>
    <property type="evidence" value="ECO:0007669"/>
    <property type="project" value="TreeGrafter"/>
</dbReference>
<dbReference type="PROSITE" id="PS00463">
    <property type="entry name" value="ZN2_CY6_FUNGAL_1"/>
    <property type="match status" value="1"/>
</dbReference>
<dbReference type="GeneID" id="27358065"/>
<sequence length="687" mass="77139">MEIHRESPNSPKQARAKACLECRRLKMKCRPVAGSTICERCRLKSMDCVFYQKKRGRKPANHDKLDQHNTRQIASRPALQPGSFGDMNEVDRVRTYDSVSLDQTSCGHPPEDEDRDFLADSEGFQPSGLLNKQATTGAFSLKNILSTSPNIQPQASQDAVAIPEDDPVLKDIVSYHVATSLFEGFMKNLNPFICALDPELYTFQYVRARSSFLLAVILAASAKAFNPPLYLKLQKYAETLYGNAFCRGEKSPEIIQAFIISTYWKQPEDTRSWSVIGYAIRLCMELGFHKLTTDPKYADPKTPEFEVRQRRNIERIWLLLFVYDRSMSLQTGKPWMIERSEFIESVNTWYRNPMAISNDAMMAALVTLRIAAADILEAFNPQRPAPSMIQAYRFDSLLKTHSIQIDAWKKHWVEITSERERCHPFLVSFFGTHLSLLLYSFKLQGSVASPLGASASLVDTEAFWITYTSALNMLQLVSQPSLTALLSFAHDSIHTMTAYAAAFLIKLLLSVNVTIRKQFEDQVMKTIDEAAAIFAQQSAPPTFGCALQANFLTNVLQEYKKACQRRSQTHKVAEEASRVESQISGGIPDTYRHLTQAEQQQSTFLTWNEPIRPAPPAISSGRVVSEGPLRHAPSANLAMHSAVDISDTFIEDADSSANNLVFYNDEDWSTIFANAGFNITGGVFIPG</sequence>
<evidence type="ECO:0000256" key="2">
    <source>
        <dbReference type="ARBA" id="ARBA00022723"/>
    </source>
</evidence>
<dbReference type="GO" id="GO:0008270">
    <property type="term" value="F:zinc ion binding"/>
    <property type="evidence" value="ECO:0007669"/>
    <property type="project" value="InterPro"/>
</dbReference>
<dbReference type="Gene3D" id="4.10.240.10">
    <property type="entry name" value="Zn(2)-C6 fungal-type DNA-binding domain"/>
    <property type="match status" value="1"/>
</dbReference>
<keyword evidence="4" id="KW-0238">DNA-binding</keyword>
<keyword evidence="5" id="KW-0804">Transcription</keyword>
<evidence type="ECO:0000259" key="8">
    <source>
        <dbReference type="PROSITE" id="PS50048"/>
    </source>
</evidence>
<protein>
    <recommendedName>
        <fullName evidence="8">Zn(2)-C6 fungal-type domain-containing protein</fullName>
    </recommendedName>
</protein>
<dbReference type="InterPro" id="IPR036864">
    <property type="entry name" value="Zn2-C6_fun-type_DNA-bd_sf"/>
</dbReference>
<proteinExistence type="predicted"/>
<name>A0A0D2E3T4_9EURO</name>
<comment type="subcellular location">
    <subcellularLocation>
        <location evidence="1">Nucleus</location>
    </subcellularLocation>
</comment>
<dbReference type="CDD" id="cd12148">
    <property type="entry name" value="fungal_TF_MHR"/>
    <property type="match status" value="1"/>
</dbReference>
<dbReference type="Proteomes" id="UP000053342">
    <property type="component" value="Unassembled WGS sequence"/>
</dbReference>
<evidence type="ECO:0000256" key="3">
    <source>
        <dbReference type="ARBA" id="ARBA00023015"/>
    </source>
</evidence>
<reference evidence="9 10" key="1">
    <citation type="submission" date="2015-01" db="EMBL/GenBank/DDBJ databases">
        <title>The Genome Sequence of Exophiala oligosperma CBS72588.</title>
        <authorList>
            <consortium name="The Broad Institute Genomics Platform"/>
            <person name="Cuomo C."/>
            <person name="de Hoog S."/>
            <person name="Gorbushina A."/>
            <person name="Stielow B."/>
            <person name="Teixiera M."/>
            <person name="Abouelleil A."/>
            <person name="Chapman S.B."/>
            <person name="Priest M."/>
            <person name="Young S.K."/>
            <person name="Wortman J."/>
            <person name="Nusbaum C."/>
            <person name="Birren B."/>
        </authorList>
    </citation>
    <scope>NUCLEOTIDE SEQUENCE [LARGE SCALE GENOMIC DNA]</scope>
    <source>
        <strain evidence="9 10">CBS 72588</strain>
    </source>
</reference>
<feature type="region of interest" description="Disordered" evidence="7">
    <location>
        <begin position="56"/>
        <end position="87"/>
    </location>
</feature>
<dbReference type="AlphaFoldDB" id="A0A0D2E3T4"/>
<dbReference type="GO" id="GO:0005634">
    <property type="term" value="C:nucleus"/>
    <property type="evidence" value="ECO:0007669"/>
    <property type="project" value="UniProtKB-SubCell"/>
</dbReference>
<dbReference type="EMBL" id="KN847336">
    <property type="protein sequence ID" value="KIW42439.1"/>
    <property type="molecule type" value="Genomic_DNA"/>
</dbReference>
<dbReference type="Pfam" id="PF04082">
    <property type="entry name" value="Fungal_trans"/>
    <property type="match status" value="1"/>
</dbReference>
<dbReference type="Pfam" id="PF00172">
    <property type="entry name" value="Zn_clus"/>
    <property type="match status" value="1"/>
</dbReference>
<feature type="compositionally biased region" description="Basic and acidic residues" evidence="7">
    <location>
        <begin position="60"/>
        <end position="69"/>
    </location>
</feature>
<dbReference type="InterPro" id="IPR007219">
    <property type="entry name" value="XnlR_reg_dom"/>
</dbReference>
<evidence type="ECO:0000256" key="1">
    <source>
        <dbReference type="ARBA" id="ARBA00004123"/>
    </source>
</evidence>
<dbReference type="STRING" id="215243.A0A0D2E3T4"/>
<evidence type="ECO:0000256" key="5">
    <source>
        <dbReference type="ARBA" id="ARBA00023163"/>
    </source>
</evidence>
<evidence type="ECO:0000256" key="7">
    <source>
        <dbReference type="SAM" id="MobiDB-lite"/>
    </source>
</evidence>
<dbReference type="GO" id="GO:0000981">
    <property type="term" value="F:DNA-binding transcription factor activity, RNA polymerase II-specific"/>
    <property type="evidence" value="ECO:0007669"/>
    <property type="project" value="InterPro"/>
</dbReference>
<feature type="domain" description="Zn(2)-C6 fungal-type" evidence="8">
    <location>
        <begin position="18"/>
        <end position="50"/>
    </location>
</feature>
<dbReference type="CDD" id="cd00067">
    <property type="entry name" value="GAL4"/>
    <property type="match status" value="1"/>
</dbReference>
<gene>
    <name evidence="9" type="ORF">PV06_05991</name>
</gene>
<keyword evidence="3" id="KW-0805">Transcription regulation</keyword>